<reference evidence="1" key="2">
    <citation type="submission" date="2025-09" db="UniProtKB">
        <authorList>
            <consortium name="Ensembl"/>
        </authorList>
    </citation>
    <scope>IDENTIFICATION</scope>
</reference>
<dbReference type="GO" id="GO:0003676">
    <property type="term" value="F:nucleic acid binding"/>
    <property type="evidence" value="ECO:0007669"/>
    <property type="project" value="InterPro"/>
</dbReference>
<reference evidence="1" key="1">
    <citation type="submission" date="2025-08" db="UniProtKB">
        <authorList>
            <consortium name="Ensembl"/>
        </authorList>
    </citation>
    <scope>IDENTIFICATION</scope>
</reference>
<evidence type="ECO:0000313" key="1">
    <source>
        <dbReference type="Ensembl" id="ENSVKKP00000011757.1"/>
    </source>
</evidence>
<evidence type="ECO:0000313" key="2">
    <source>
        <dbReference type="Proteomes" id="UP000694545"/>
    </source>
</evidence>
<dbReference type="Ensembl" id="ENSVKKT00000012037.1">
    <property type="protein sequence ID" value="ENSVKKP00000011757.1"/>
    <property type="gene ID" value="ENSVKKG00000008185.1"/>
</dbReference>
<accession>A0A8D2JC43</accession>
<evidence type="ECO:0008006" key="3">
    <source>
        <dbReference type="Google" id="ProtNLM"/>
    </source>
</evidence>
<dbReference type="Proteomes" id="UP000694545">
    <property type="component" value="Unplaced"/>
</dbReference>
<proteinExistence type="predicted"/>
<dbReference type="AlphaFoldDB" id="A0A8D2JC43"/>
<dbReference type="Gene3D" id="3.30.70.330">
    <property type="match status" value="1"/>
</dbReference>
<sequence>VMACFNPHITPPNSDDMRSHNHNLTIQKHPTLAAIHLGLNKLQFSHFKDVAGRHDMAFVEFENEGQARAAPGALQGFEVIPSHVMKIPHAWE</sequence>
<keyword evidence="2" id="KW-1185">Reference proteome</keyword>
<name>A0A8D2JC43_VARKO</name>
<organism evidence="1 2">
    <name type="scientific">Varanus komodoensis</name>
    <name type="common">Komodo dragon</name>
    <dbReference type="NCBI Taxonomy" id="61221"/>
    <lineage>
        <taxon>Eukaryota</taxon>
        <taxon>Metazoa</taxon>
        <taxon>Chordata</taxon>
        <taxon>Craniata</taxon>
        <taxon>Vertebrata</taxon>
        <taxon>Euteleostomi</taxon>
        <taxon>Lepidosauria</taxon>
        <taxon>Squamata</taxon>
        <taxon>Bifurcata</taxon>
        <taxon>Unidentata</taxon>
        <taxon>Episquamata</taxon>
        <taxon>Toxicofera</taxon>
        <taxon>Anguimorpha</taxon>
        <taxon>Paleoanguimorpha</taxon>
        <taxon>Varanoidea</taxon>
        <taxon>Varanidae</taxon>
        <taxon>Varanus</taxon>
    </lineage>
</organism>
<dbReference type="InterPro" id="IPR012677">
    <property type="entry name" value="Nucleotide-bd_a/b_plait_sf"/>
</dbReference>
<dbReference type="SUPFAM" id="SSF54928">
    <property type="entry name" value="RNA-binding domain, RBD"/>
    <property type="match status" value="1"/>
</dbReference>
<protein>
    <recommendedName>
        <fullName evidence="3">RRM domain-containing protein</fullName>
    </recommendedName>
</protein>
<dbReference type="InterPro" id="IPR035979">
    <property type="entry name" value="RBD_domain_sf"/>
</dbReference>